<keyword evidence="5" id="KW-0274">FAD</keyword>
<evidence type="ECO:0000256" key="12">
    <source>
        <dbReference type="ARBA" id="ARBA00049645"/>
    </source>
</evidence>
<evidence type="ECO:0000313" key="18">
    <source>
        <dbReference type="EMBL" id="RAP75877.1"/>
    </source>
</evidence>
<comment type="caution">
    <text evidence="18">The sequence shown here is derived from an EMBL/GenBank/DDBJ whole genome shotgun (WGS) entry which is preliminary data.</text>
</comment>
<proteinExistence type="inferred from homology"/>
<dbReference type="InterPro" id="IPR000172">
    <property type="entry name" value="GMC_OxRdtase_N"/>
</dbReference>
<dbReference type="EMBL" id="QLUW01000002">
    <property type="protein sequence ID" value="RAP75877.1"/>
    <property type="molecule type" value="Genomic_DNA"/>
</dbReference>
<dbReference type="GO" id="GO:0008203">
    <property type="term" value="P:cholesterol metabolic process"/>
    <property type="evidence" value="ECO:0007669"/>
    <property type="project" value="UniProtKB-KW"/>
</dbReference>
<dbReference type="Gene3D" id="3.40.50.1820">
    <property type="entry name" value="alpha/beta hydrolase"/>
    <property type="match status" value="1"/>
</dbReference>
<evidence type="ECO:0000256" key="2">
    <source>
        <dbReference type="ARBA" id="ARBA00010790"/>
    </source>
</evidence>
<name>A0A328TZB2_9BACL</name>
<evidence type="ECO:0000259" key="16">
    <source>
        <dbReference type="Pfam" id="PF00732"/>
    </source>
</evidence>
<feature type="domain" description="Glucose-methanol-choline oxidoreductase C-terminal" evidence="17">
    <location>
        <begin position="476"/>
        <end position="549"/>
    </location>
</feature>
<dbReference type="InterPro" id="IPR007867">
    <property type="entry name" value="GMC_OxRtase_C"/>
</dbReference>
<sequence length="1138" mass="125331">MKRLALPIEQLKPQYEVVVIGSGYGGSITASRLARSGRKVCLLERGKEFISGEFPDTEAEALHEMQVHAADKHIGPRTGLYDFHVHNDINVFVGCGLGGTSLVNANVSLQADPRVFQDPTWPTELREDVNGRLKEGYQHAERMLRPVEYPAAFPALAKQEALKKSAAALGKPFKPTPINVNFQTFKDNINPVGAEQKPCNLCGDCVTGCNHDAKNTLLKNYLPDARNFGAEIYTQIAVQYIESCDDGGYRVHYQLLGTGREKFQAASLFIQADIVILAAGSLGSTEILLRSKEKGLSLSAKLGERFTGNGDVLGFGYNNDTAINGIGFGARNGSDREAVGPCITGVIDSRNTDRLEDGMVIEEGSIPGALANLLPGMLKLAAQASPEEHDLQAPQFIQRKKREMESFVQGAYAGAVKNTQTYLVMAHDDGNGKMELKNDNLCIEWNGVGKQPIFNAINDTLEKAAEANGGVYVKNPTWSKHFNHHLITVHPLGGCCMADSAEHGVVNHKGQLYANEAGSDVHEGLYVCDGSIVPRPLGVNPLLTISALAERCGSLIAEDRGWNIDYSFPEPEPLPEVKQTIGIQFTETMRGYFSANEKADFKQGFKLGKHEDSAFEFTLTIRSENLDHMLGSAEHAAFMTGTVNAPALSKQPLTVSEGRFQLFVDDPRRPDSKEMRYRMKLIAEEGKTYYFTGYKSIHNDNKLEQWDDTTTLFISLYAGEDETTPVLGRGILHIRPDDFLKQMTTMQALHHRTRAEQLEALAKFGTYFAGSLFDVYGGIFAANQVFNPGAPLRKKRPLRVASPEIHPVVTKDGVHIRLLHYKGGTKGPVMLSHGLGVSSTIYAIDTVDTNLVEYLVANEFDVWLLDYRTSISLPSSQEQWTADDVASYDYPAAVERVLAVSGADSIQVIAHCVGSITFTMAMLAGLEGVRSAVCLQVSTHMHVPKLTKFKTGIYLPTVLKKLGIDSLNAYVDTNADWADKLFDKALKLYPGELEERCTSAVCHRLNFMYGPLYEHDQLNASTHETLHETFGSASIKMFEHLSLLAREGSLRGADGSDRYLPHAERLSIPITFISGAENGTFLPESTNHSYEFLREKVGEAHYQRKVVPNYGHIDCIMGKNAVNDVYPLILEHLVDFGK</sequence>
<dbReference type="InterPro" id="IPR029058">
    <property type="entry name" value="AB_hydrolase_fold"/>
</dbReference>
<keyword evidence="6" id="KW-0560">Oxidoreductase</keyword>
<keyword evidence="9" id="KW-0753">Steroid metabolism</keyword>
<evidence type="ECO:0000256" key="4">
    <source>
        <dbReference type="ARBA" id="ARBA00022630"/>
    </source>
</evidence>
<dbReference type="GO" id="GO:0050660">
    <property type="term" value="F:flavin adenine dinucleotide binding"/>
    <property type="evidence" value="ECO:0007669"/>
    <property type="project" value="InterPro"/>
</dbReference>
<keyword evidence="8" id="KW-1207">Sterol metabolism</keyword>
<gene>
    <name evidence="18" type="ORF">DL346_10610</name>
</gene>
<dbReference type="Pfam" id="PF05199">
    <property type="entry name" value="GMC_oxred_C"/>
    <property type="match status" value="1"/>
</dbReference>
<dbReference type="AlphaFoldDB" id="A0A328TZB2"/>
<evidence type="ECO:0000256" key="1">
    <source>
        <dbReference type="ARBA" id="ARBA00001974"/>
    </source>
</evidence>
<evidence type="ECO:0000256" key="3">
    <source>
        <dbReference type="ARBA" id="ARBA00022548"/>
    </source>
</evidence>
<reference evidence="18 19" key="1">
    <citation type="submission" date="2018-06" db="EMBL/GenBank/DDBJ databases">
        <title>Paenibacillus montanisoli sp. nov., isolated from mountain area soil.</title>
        <authorList>
            <person name="Wu M."/>
        </authorList>
    </citation>
    <scope>NUCLEOTIDE SEQUENCE [LARGE SCALE GENOMIC DNA]</scope>
    <source>
        <strain evidence="18 19">RA17</strain>
    </source>
</reference>
<dbReference type="InterPro" id="IPR052542">
    <property type="entry name" value="Cholesterol_Oxidase"/>
</dbReference>
<accession>A0A328TZB2</accession>
<evidence type="ECO:0000259" key="17">
    <source>
        <dbReference type="Pfam" id="PF05199"/>
    </source>
</evidence>
<dbReference type="SUPFAM" id="SSF53474">
    <property type="entry name" value="alpha/beta-Hydrolases"/>
    <property type="match status" value="1"/>
</dbReference>
<dbReference type="Pfam" id="PF00732">
    <property type="entry name" value="GMC_oxred_N"/>
    <property type="match status" value="1"/>
</dbReference>
<evidence type="ECO:0000256" key="11">
    <source>
        <dbReference type="ARBA" id="ARBA00038856"/>
    </source>
</evidence>
<evidence type="ECO:0000256" key="15">
    <source>
        <dbReference type="ARBA" id="ARBA00049778"/>
    </source>
</evidence>
<dbReference type="RefSeq" id="WP_112882102.1">
    <property type="nucleotide sequence ID" value="NZ_QLUW01000002.1"/>
</dbReference>
<dbReference type="OrthoDB" id="9767934at2"/>
<evidence type="ECO:0000256" key="7">
    <source>
        <dbReference type="ARBA" id="ARBA00023098"/>
    </source>
</evidence>
<dbReference type="Pfam" id="PF13450">
    <property type="entry name" value="NAD_binding_8"/>
    <property type="match status" value="1"/>
</dbReference>
<comment type="pathway">
    <text evidence="12">Steroid metabolism; cholesterol degradation.</text>
</comment>
<dbReference type="EC" id="1.1.3.6" evidence="13"/>
<dbReference type="InterPro" id="IPR036188">
    <property type="entry name" value="FAD/NAD-bd_sf"/>
</dbReference>
<comment type="cofactor">
    <cofactor evidence="1">
        <name>FAD</name>
        <dbReference type="ChEBI" id="CHEBI:57692"/>
    </cofactor>
</comment>
<comment type="similarity">
    <text evidence="2">Belongs to the GMC oxidoreductase family.</text>
</comment>
<keyword evidence="10" id="KW-0413">Isomerase</keyword>
<evidence type="ECO:0000256" key="6">
    <source>
        <dbReference type="ARBA" id="ARBA00023002"/>
    </source>
</evidence>
<evidence type="ECO:0000256" key="14">
    <source>
        <dbReference type="ARBA" id="ARBA00049744"/>
    </source>
</evidence>
<evidence type="ECO:0000313" key="19">
    <source>
        <dbReference type="Proteomes" id="UP000249260"/>
    </source>
</evidence>
<evidence type="ECO:0000256" key="9">
    <source>
        <dbReference type="ARBA" id="ARBA00023221"/>
    </source>
</evidence>
<dbReference type="PANTHER" id="PTHR47470">
    <property type="entry name" value="CHOLESTEROL OXIDASE"/>
    <property type="match status" value="1"/>
</dbReference>
<keyword evidence="7" id="KW-0443">Lipid metabolism</keyword>
<feature type="domain" description="Glucose-methanol-choline oxidoreductase N-terminal" evidence="16">
    <location>
        <begin position="86"/>
        <end position="291"/>
    </location>
</feature>
<keyword evidence="4" id="KW-0285">Flavoprotein</keyword>
<organism evidence="18 19">
    <name type="scientific">Paenibacillus montanisoli</name>
    <dbReference type="NCBI Taxonomy" id="2081970"/>
    <lineage>
        <taxon>Bacteria</taxon>
        <taxon>Bacillati</taxon>
        <taxon>Bacillota</taxon>
        <taxon>Bacilli</taxon>
        <taxon>Bacillales</taxon>
        <taxon>Paenibacillaceae</taxon>
        <taxon>Paenibacillus</taxon>
    </lineage>
</organism>
<dbReference type="Gene3D" id="3.50.50.60">
    <property type="entry name" value="FAD/NAD(P)-binding domain"/>
    <property type="match status" value="3"/>
</dbReference>
<dbReference type="GO" id="GO:0004769">
    <property type="term" value="F:steroid Delta-isomerase activity"/>
    <property type="evidence" value="ECO:0007669"/>
    <property type="project" value="UniProtKB-EC"/>
</dbReference>
<evidence type="ECO:0000256" key="5">
    <source>
        <dbReference type="ARBA" id="ARBA00022827"/>
    </source>
</evidence>
<dbReference type="SUPFAM" id="SSF51905">
    <property type="entry name" value="FAD/NAD(P)-binding domain"/>
    <property type="match status" value="1"/>
</dbReference>
<evidence type="ECO:0000256" key="10">
    <source>
        <dbReference type="ARBA" id="ARBA00023235"/>
    </source>
</evidence>
<keyword evidence="19" id="KW-1185">Reference proteome</keyword>
<evidence type="ECO:0000256" key="13">
    <source>
        <dbReference type="ARBA" id="ARBA00049723"/>
    </source>
</evidence>
<protein>
    <recommendedName>
        <fullName evidence="14">Cholesterol oxidase</fullName>
        <ecNumber evidence="13">1.1.3.6</ecNumber>
        <ecNumber evidence="11">5.3.3.1</ecNumber>
    </recommendedName>
    <alternativeName>
        <fullName evidence="15">Cholesterol isomerase</fullName>
    </alternativeName>
</protein>
<dbReference type="EC" id="5.3.3.1" evidence="11"/>
<dbReference type="PANTHER" id="PTHR47470:SF1">
    <property type="entry name" value="FAD-DEPENDENT OXIDOREDUCTASE 2 FAD BINDING DOMAIN-CONTAINING PROTEIN"/>
    <property type="match status" value="1"/>
</dbReference>
<evidence type="ECO:0000256" key="8">
    <source>
        <dbReference type="ARBA" id="ARBA00023166"/>
    </source>
</evidence>
<keyword evidence="3" id="KW-0153">Cholesterol metabolism</keyword>
<dbReference type="GO" id="GO:0016995">
    <property type="term" value="F:cholesterol oxidase activity"/>
    <property type="evidence" value="ECO:0007669"/>
    <property type="project" value="UniProtKB-EC"/>
</dbReference>
<dbReference type="Proteomes" id="UP000249260">
    <property type="component" value="Unassembled WGS sequence"/>
</dbReference>